<dbReference type="AlphaFoldDB" id="A0AA51RWA3"/>
<feature type="transmembrane region" description="Helical" evidence="5">
    <location>
        <begin position="12"/>
        <end position="35"/>
    </location>
</feature>
<dbReference type="KEGG" id="plei:Q9312_07905"/>
<dbReference type="GO" id="GO:0016020">
    <property type="term" value="C:membrane"/>
    <property type="evidence" value="ECO:0007669"/>
    <property type="project" value="UniProtKB-SubCell"/>
</dbReference>
<feature type="transmembrane region" description="Helical" evidence="5">
    <location>
        <begin position="80"/>
        <end position="99"/>
    </location>
</feature>
<evidence type="ECO:0000256" key="1">
    <source>
        <dbReference type="ARBA" id="ARBA00004370"/>
    </source>
</evidence>
<evidence type="ECO:0000256" key="4">
    <source>
        <dbReference type="ARBA" id="ARBA00023136"/>
    </source>
</evidence>
<keyword evidence="3 5" id="KW-1133">Transmembrane helix</keyword>
<protein>
    <submittedName>
        <fullName evidence="6">MAPEG family protein</fullName>
    </submittedName>
</protein>
<dbReference type="Pfam" id="PF01124">
    <property type="entry name" value="MAPEG"/>
    <property type="match status" value="1"/>
</dbReference>
<evidence type="ECO:0000256" key="5">
    <source>
        <dbReference type="SAM" id="Phobius"/>
    </source>
</evidence>
<dbReference type="EMBL" id="CP133548">
    <property type="protein sequence ID" value="WMS88831.1"/>
    <property type="molecule type" value="Genomic_DNA"/>
</dbReference>
<dbReference type="InterPro" id="IPR001129">
    <property type="entry name" value="Membr-assoc_MAPEG"/>
</dbReference>
<evidence type="ECO:0000313" key="7">
    <source>
        <dbReference type="Proteomes" id="UP001239782"/>
    </source>
</evidence>
<evidence type="ECO:0000256" key="2">
    <source>
        <dbReference type="ARBA" id="ARBA00022692"/>
    </source>
</evidence>
<evidence type="ECO:0000313" key="6">
    <source>
        <dbReference type="EMBL" id="WMS88831.1"/>
    </source>
</evidence>
<keyword evidence="2 5" id="KW-0812">Transmembrane</keyword>
<name>A0AA51RWA3_9GAMM</name>
<organism evidence="6 7">
    <name type="scientific">Pleionea litopenaei</name>
    <dbReference type="NCBI Taxonomy" id="3070815"/>
    <lineage>
        <taxon>Bacteria</taxon>
        <taxon>Pseudomonadati</taxon>
        <taxon>Pseudomonadota</taxon>
        <taxon>Gammaproteobacteria</taxon>
        <taxon>Oceanospirillales</taxon>
        <taxon>Pleioneaceae</taxon>
        <taxon>Pleionea</taxon>
    </lineage>
</organism>
<dbReference type="SUPFAM" id="SSF161084">
    <property type="entry name" value="MAPEG domain-like"/>
    <property type="match status" value="1"/>
</dbReference>
<gene>
    <name evidence="6" type="ORF">Q9312_07905</name>
</gene>
<comment type="subcellular location">
    <subcellularLocation>
        <location evidence="1">Membrane</location>
    </subcellularLocation>
</comment>
<sequence>MMTNLLFPMLAHVFWLAILYSLLTLYRAPAVWGVAVSEQVRQHCKRIEPRISANLSNQFEWPMLFYVACLFGVILKTDDFLLGVLAWTFVVGRLLHSWVQIGMNNIRLRGLVFTINFLAVLAMWLRLAWIA</sequence>
<proteinExistence type="predicted"/>
<accession>A0AA51RWA3</accession>
<dbReference type="RefSeq" id="WP_309204051.1">
    <property type="nucleotide sequence ID" value="NZ_CP133548.1"/>
</dbReference>
<feature type="transmembrane region" description="Helical" evidence="5">
    <location>
        <begin position="111"/>
        <end position="130"/>
    </location>
</feature>
<feature type="transmembrane region" description="Helical" evidence="5">
    <location>
        <begin position="55"/>
        <end position="74"/>
    </location>
</feature>
<keyword evidence="4 5" id="KW-0472">Membrane</keyword>
<evidence type="ECO:0000256" key="3">
    <source>
        <dbReference type="ARBA" id="ARBA00022989"/>
    </source>
</evidence>
<keyword evidence="7" id="KW-1185">Reference proteome</keyword>
<dbReference type="Proteomes" id="UP001239782">
    <property type="component" value="Chromosome"/>
</dbReference>
<reference evidence="6 7" key="1">
    <citation type="submission" date="2023-08" db="EMBL/GenBank/DDBJ databases">
        <title>Pleionea litopenaei sp. nov., isolated from stomach of juvenile Litopenaeus vannamei.</title>
        <authorList>
            <person name="Rho A.M."/>
            <person name="Hwang C.Y."/>
        </authorList>
    </citation>
    <scope>NUCLEOTIDE SEQUENCE [LARGE SCALE GENOMIC DNA]</scope>
    <source>
        <strain evidence="6 7">HL-JVS1</strain>
    </source>
</reference>
<dbReference type="InterPro" id="IPR023352">
    <property type="entry name" value="MAPEG-like_dom_sf"/>
</dbReference>
<dbReference type="Gene3D" id="1.20.120.550">
    <property type="entry name" value="Membrane associated eicosanoid/glutathione metabolism-like domain"/>
    <property type="match status" value="1"/>
</dbReference>